<name>C3LTP4_VIBCM</name>
<accession>C3LTP4</accession>
<evidence type="ECO:0000313" key="2">
    <source>
        <dbReference type="Proteomes" id="UP000001217"/>
    </source>
</evidence>
<protein>
    <submittedName>
        <fullName evidence="1">Uncharacterized protein</fullName>
    </submittedName>
</protein>
<organism evidence="1 2">
    <name type="scientific">Vibrio cholerae serotype O1 (strain M66-2)</name>
    <dbReference type="NCBI Taxonomy" id="579112"/>
    <lineage>
        <taxon>Bacteria</taxon>
        <taxon>Pseudomonadati</taxon>
        <taxon>Pseudomonadota</taxon>
        <taxon>Gammaproteobacteria</taxon>
        <taxon>Vibrionales</taxon>
        <taxon>Vibrionaceae</taxon>
        <taxon>Vibrio</taxon>
    </lineage>
</organism>
<evidence type="ECO:0000313" key="1">
    <source>
        <dbReference type="EMBL" id="ACP05270.1"/>
    </source>
</evidence>
<dbReference type="KEGG" id="vcm:VCM66_0952"/>
<sequence>MCPPQELWMISGNIFCFLALMVQEAETLSDNTK</sequence>
<dbReference type="AlphaFoldDB" id="C3LTP4"/>
<dbReference type="HOGENOM" id="CLU_3384355_0_0_6"/>
<dbReference type="EMBL" id="CP001233">
    <property type="protein sequence ID" value="ACP05270.1"/>
    <property type="molecule type" value="Genomic_DNA"/>
</dbReference>
<dbReference type="Proteomes" id="UP000001217">
    <property type="component" value="Chromosome I"/>
</dbReference>
<proteinExistence type="predicted"/>
<reference evidence="1 2" key="1">
    <citation type="journal article" date="2008" name="PLoS ONE">
        <title>A recalibrated molecular clock and independent origins for the cholera pandemic clones.</title>
        <authorList>
            <person name="Feng L."/>
            <person name="Reeves P.R."/>
            <person name="Lan R."/>
            <person name="Ren Y."/>
            <person name="Gao C."/>
            <person name="Zhou Z."/>
            <person name="Ren Y."/>
            <person name="Cheng J."/>
            <person name="Wang W."/>
            <person name="Wang J."/>
            <person name="Qian W."/>
            <person name="Li D."/>
            <person name="Wang L."/>
        </authorList>
    </citation>
    <scope>NUCLEOTIDE SEQUENCE [LARGE SCALE GENOMIC DNA]</scope>
    <source>
        <strain evidence="1 2">M66-2</strain>
    </source>
</reference>
<gene>
    <name evidence="1" type="ordered locus">VCM66_0952</name>
</gene>